<keyword evidence="3 6" id="KW-1133">Transmembrane helix</keyword>
<dbReference type="InterPro" id="IPR049326">
    <property type="entry name" value="Rhodopsin_dom_fungi"/>
</dbReference>
<keyword evidence="9" id="KW-1185">Reference proteome</keyword>
<evidence type="ECO:0000256" key="1">
    <source>
        <dbReference type="ARBA" id="ARBA00004141"/>
    </source>
</evidence>
<comment type="subcellular location">
    <subcellularLocation>
        <location evidence="1">Membrane</location>
        <topology evidence="1">Multi-pass membrane protein</topology>
    </subcellularLocation>
</comment>
<dbReference type="InterPro" id="IPR052337">
    <property type="entry name" value="SAT4-like"/>
</dbReference>
<dbReference type="PANTHER" id="PTHR33048:SF155">
    <property type="entry name" value="INTEGRAL MEMBRANE PROTEIN"/>
    <property type="match status" value="1"/>
</dbReference>
<keyword evidence="4 6" id="KW-0472">Membrane</keyword>
<dbReference type="Proteomes" id="UP000803844">
    <property type="component" value="Unassembled WGS sequence"/>
</dbReference>
<evidence type="ECO:0000256" key="5">
    <source>
        <dbReference type="ARBA" id="ARBA00038359"/>
    </source>
</evidence>
<dbReference type="RefSeq" id="XP_040777834.1">
    <property type="nucleotide sequence ID" value="XM_040920275.1"/>
</dbReference>
<accession>A0A9P4Y544</accession>
<feature type="transmembrane region" description="Helical" evidence="6">
    <location>
        <begin position="179"/>
        <end position="197"/>
    </location>
</feature>
<evidence type="ECO:0000313" key="8">
    <source>
        <dbReference type="EMBL" id="KAF3766873.1"/>
    </source>
</evidence>
<feature type="transmembrane region" description="Helical" evidence="6">
    <location>
        <begin position="51"/>
        <end position="75"/>
    </location>
</feature>
<feature type="transmembrane region" description="Helical" evidence="6">
    <location>
        <begin position="12"/>
        <end position="30"/>
    </location>
</feature>
<evidence type="ECO:0000259" key="7">
    <source>
        <dbReference type="Pfam" id="PF20684"/>
    </source>
</evidence>
<name>A0A9P4Y544_CRYP1</name>
<dbReference type="GeneID" id="63837404"/>
<comment type="caution">
    <text evidence="8">The sequence shown here is derived from an EMBL/GenBank/DDBJ whole genome shotgun (WGS) entry which is preliminary data.</text>
</comment>
<sequence length="318" mass="35476">MSIWDRDDLGSIAQTVCWTLFGATAVTVGLRLYCRLRYGPRLGGGIHVDDFITVGCLLVLLTFCILLSIALPFGVGQHYQTLSAATQAQALKWNAILNAATPWLCTLPKFAIVSTLERILSYSTRTRVMLWGPALVCQASVLVLVVWDFAQCSPAAFQWDQSIKGGICANRSIYVGLAWFTYVFSTALDVFFALYPVPSVMRLNMPLKTRVSVALSLSISWFGFAISVYKFSIFPRFGIIMKTDPSYPLVYLSMTHFAEGSFLIMSTSLATLRPLYRGLRRQITARTSIRTSMIIPPKMRSQALWYLEVATTTPTTLR</sequence>
<feature type="domain" description="Rhodopsin" evidence="7">
    <location>
        <begin position="31"/>
        <end position="277"/>
    </location>
</feature>
<keyword evidence="2 6" id="KW-0812">Transmembrane</keyword>
<evidence type="ECO:0000256" key="3">
    <source>
        <dbReference type="ARBA" id="ARBA00022989"/>
    </source>
</evidence>
<feature type="transmembrane region" description="Helical" evidence="6">
    <location>
        <begin position="249"/>
        <end position="272"/>
    </location>
</feature>
<proteinExistence type="inferred from homology"/>
<evidence type="ECO:0000256" key="4">
    <source>
        <dbReference type="ARBA" id="ARBA00023136"/>
    </source>
</evidence>
<feature type="transmembrane region" description="Helical" evidence="6">
    <location>
        <begin position="95"/>
        <end position="116"/>
    </location>
</feature>
<evidence type="ECO:0000256" key="6">
    <source>
        <dbReference type="SAM" id="Phobius"/>
    </source>
</evidence>
<feature type="transmembrane region" description="Helical" evidence="6">
    <location>
        <begin position="209"/>
        <end position="229"/>
    </location>
</feature>
<feature type="transmembrane region" description="Helical" evidence="6">
    <location>
        <begin position="128"/>
        <end position="147"/>
    </location>
</feature>
<dbReference type="AlphaFoldDB" id="A0A9P4Y544"/>
<dbReference type="PANTHER" id="PTHR33048">
    <property type="entry name" value="PTH11-LIKE INTEGRAL MEMBRANE PROTEIN (AFU_ORTHOLOGUE AFUA_5G11245)"/>
    <property type="match status" value="1"/>
</dbReference>
<dbReference type="Pfam" id="PF20684">
    <property type="entry name" value="Fung_rhodopsin"/>
    <property type="match status" value="1"/>
</dbReference>
<dbReference type="GO" id="GO:0016020">
    <property type="term" value="C:membrane"/>
    <property type="evidence" value="ECO:0007669"/>
    <property type="project" value="UniProtKB-SubCell"/>
</dbReference>
<organism evidence="8 9">
    <name type="scientific">Cryphonectria parasitica (strain ATCC 38755 / EP155)</name>
    <dbReference type="NCBI Taxonomy" id="660469"/>
    <lineage>
        <taxon>Eukaryota</taxon>
        <taxon>Fungi</taxon>
        <taxon>Dikarya</taxon>
        <taxon>Ascomycota</taxon>
        <taxon>Pezizomycotina</taxon>
        <taxon>Sordariomycetes</taxon>
        <taxon>Sordariomycetidae</taxon>
        <taxon>Diaporthales</taxon>
        <taxon>Cryphonectriaceae</taxon>
        <taxon>Cryphonectria-Endothia species complex</taxon>
        <taxon>Cryphonectria</taxon>
    </lineage>
</organism>
<comment type="similarity">
    <text evidence="5">Belongs to the SAT4 family.</text>
</comment>
<dbReference type="EMBL" id="MU032346">
    <property type="protein sequence ID" value="KAF3766873.1"/>
    <property type="molecule type" value="Genomic_DNA"/>
</dbReference>
<dbReference type="OrthoDB" id="5429740at2759"/>
<evidence type="ECO:0000313" key="9">
    <source>
        <dbReference type="Proteomes" id="UP000803844"/>
    </source>
</evidence>
<reference evidence="8" key="1">
    <citation type="journal article" date="2020" name="Phytopathology">
        <title>Genome sequence of the chestnut blight fungus Cryphonectria parasitica EP155: A fundamental resource for an archetypical invasive plant pathogen.</title>
        <authorList>
            <person name="Crouch J.A."/>
            <person name="Dawe A."/>
            <person name="Aerts A."/>
            <person name="Barry K."/>
            <person name="Churchill A.C.L."/>
            <person name="Grimwood J."/>
            <person name="Hillman B."/>
            <person name="Milgroom M.G."/>
            <person name="Pangilinan J."/>
            <person name="Smith M."/>
            <person name="Salamov A."/>
            <person name="Schmutz J."/>
            <person name="Yadav J."/>
            <person name="Grigoriev I.V."/>
            <person name="Nuss D."/>
        </authorList>
    </citation>
    <scope>NUCLEOTIDE SEQUENCE</scope>
    <source>
        <strain evidence="8">EP155</strain>
    </source>
</reference>
<evidence type="ECO:0000256" key="2">
    <source>
        <dbReference type="ARBA" id="ARBA00022692"/>
    </source>
</evidence>
<protein>
    <recommendedName>
        <fullName evidence="7">Rhodopsin domain-containing protein</fullName>
    </recommendedName>
</protein>
<gene>
    <name evidence="8" type="ORF">M406DRAFT_327988</name>
</gene>